<feature type="region of interest" description="Disordered" evidence="1">
    <location>
        <begin position="293"/>
        <end position="420"/>
    </location>
</feature>
<feature type="region of interest" description="Disordered" evidence="1">
    <location>
        <begin position="220"/>
        <end position="278"/>
    </location>
</feature>
<reference evidence="2 3" key="2">
    <citation type="submission" date="2019-01" db="EMBL/GenBank/DDBJ databases">
        <title>The decoding of complex shrimp genome reveals the adaptation for benthos swimmer, frequently molting mechanism and breeding impact on genome.</title>
        <authorList>
            <person name="Sun Y."/>
            <person name="Gao Y."/>
            <person name="Yu Y."/>
        </authorList>
    </citation>
    <scope>NUCLEOTIDE SEQUENCE [LARGE SCALE GENOMIC DNA]</scope>
    <source>
        <tissue evidence="2">Muscle</tissue>
    </source>
</reference>
<organism evidence="2 3">
    <name type="scientific">Penaeus vannamei</name>
    <name type="common">Whiteleg shrimp</name>
    <name type="synonym">Litopenaeus vannamei</name>
    <dbReference type="NCBI Taxonomy" id="6689"/>
    <lineage>
        <taxon>Eukaryota</taxon>
        <taxon>Metazoa</taxon>
        <taxon>Ecdysozoa</taxon>
        <taxon>Arthropoda</taxon>
        <taxon>Crustacea</taxon>
        <taxon>Multicrustacea</taxon>
        <taxon>Malacostraca</taxon>
        <taxon>Eumalacostraca</taxon>
        <taxon>Eucarida</taxon>
        <taxon>Decapoda</taxon>
        <taxon>Dendrobranchiata</taxon>
        <taxon>Penaeoidea</taxon>
        <taxon>Penaeidae</taxon>
        <taxon>Penaeus</taxon>
    </lineage>
</organism>
<proteinExistence type="predicted"/>
<protein>
    <submittedName>
        <fullName evidence="2">Uncharacterized protein</fullName>
    </submittedName>
</protein>
<name>A0A423U4T8_PENVA</name>
<feature type="compositionally biased region" description="Low complexity" evidence="1">
    <location>
        <begin position="102"/>
        <end position="122"/>
    </location>
</feature>
<feature type="compositionally biased region" description="Polar residues" evidence="1">
    <location>
        <begin position="16"/>
        <end position="27"/>
    </location>
</feature>
<feature type="compositionally biased region" description="Low complexity" evidence="1">
    <location>
        <begin position="257"/>
        <end position="274"/>
    </location>
</feature>
<reference evidence="2 3" key="1">
    <citation type="submission" date="2018-04" db="EMBL/GenBank/DDBJ databases">
        <authorList>
            <person name="Zhang X."/>
            <person name="Yuan J."/>
            <person name="Li F."/>
            <person name="Xiang J."/>
        </authorList>
    </citation>
    <scope>NUCLEOTIDE SEQUENCE [LARGE SCALE GENOMIC DNA]</scope>
    <source>
        <tissue evidence="2">Muscle</tissue>
    </source>
</reference>
<feature type="region of interest" description="Disordered" evidence="1">
    <location>
        <begin position="1"/>
        <end position="45"/>
    </location>
</feature>
<evidence type="ECO:0000313" key="3">
    <source>
        <dbReference type="Proteomes" id="UP000283509"/>
    </source>
</evidence>
<gene>
    <name evidence="2" type="ORF">C7M84_023125</name>
</gene>
<feature type="compositionally biased region" description="Low complexity" evidence="1">
    <location>
        <begin position="308"/>
        <end position="317"/>
    </location>
</feature>
<dbReference type="Proteomes" id="UP000283509">
    <property type="component" value="Unassembled WGS sequence"/>
</dbReference>
<feature type="compositionally biased region" description="Polar residues" evidence="1">
    <location>
        <begin position="324"/>
        <end position="333"/>
    </location>
</feature>
<sequence length="498" mass="52720">MAHEAGRRPSGDRQASKASSTTRTSMSGLLPSPVVCGDEPSFVTLYQNGGSKRLVEGYDASAKYNGSSRQHENGGRLGLANGERSSDSEDSGATSGATSGKEASPGYEESSGSEQSSGPPLSEENRGDDEMDPEPRLVRSALPRSQTTPVLNGDHTLDDVLRPLTHYGQESPSSESSRLSSDLSRIRAAHEINISKLAYLEALFQRAKLEEMRLKNLNASRETNEARSAKSGSKSLQSPESGYKSLPSSVSDYGLRNYGSGHSSSSTNNSSCGSTLPDGQALLRTIENRLQLARPQEKSSSRSLYQCGGSSSVGSLSRLATGHSPATSGTSTPARFVSPSRSEAHGGSQGTTPGSTPATTPGGTPKRPEGLSQSRSMGHVSQRSLPHNYRSRSAYSSPAVSPQRGPDPAGFLVSPSGGVPNTRRFSSLDLRGRGQPRQLSLRHTAHGYPTVVLPISPPSPAQGTQAFHRKMQLFFEIMDTQSRFSQVGAVSQALASIR</sequence>
<keyword evidence="3" id="KW-1185">Reference proteome</keyword>
<feature type="compositionally biased region" description="Low complexity" evidence="1">
    <location>
        <begin position="350"/>
        <end position="365"/>
    </location>
</feature>
<feature type="region of interest" description="Disordered" evidence="1">
    <location>
        <begin position="63"/>
        <end position="184"/>
    </location>
</feature>
<feature type="compositionally biased region" description="Low complexity" evidence="1">
    <location>
        <begin position="170"/>
        <end position="183"/>
    </location>
</feature>
<feature type="compositionally biased region" description="Basic and acidic residues" evidence="1">
    <location>
        <begin position="1"/>
        <end position="15"/>
    </location>
</feature>
<feature type="compositionally biased region" description="Polar residues" evidence="1">
    <location>
        <begin position="230"/>
        <end position="251"/>
    </location>
</feature>
<evidence type="ECO:0000256" key="1">
    <source>
        <dbReference type="SAM" id="MobiDB-lite"/>
    </source>
</evidence>
<feature type="compositionally biased region" description="Polar residues" evidence="1">
    <location>
        <begin position="371"/>
        <end position="400"/>
    </location>
</feature>
<comment type="caution">
    <text evidence="2">The sequence shown here is derived from an EMBL/GenBank/DDBJ whole genome shotgun (WGS) entry which is preliminary data.</text>
</comment>
<evidence type="ECO:0000313" key="2">
    <source>
        <dbReference type="EMBL" id="ROT83692.1"/>
    </source>
</evidence>
<dbReference type="EMBL" id="QCYY01000646">
    <property type="protein sequence ID" value="ROT83692.1"/>
    <property type="molecule type" value="Genomic_DNA"/>
</dbReference>
<dbReference type="AlphaFoldDB" id="A0A423U4T8"/>
<accession>A0A423U4T8</accession>